<dbReference type="GO" id="GO:0003677">
    <property type="term" value="F:DNA binding"/>
    <property type="evidence" value="ECO:0007669"/>
    <property type="project" value="InterPro"/>
</dbReference>
<feature type="transmembrane region" description="Helical" evidence="2">
    <location>
        <begin position="128"/>
        <end position="151"/>
    </location>
</feature>
<dbReference type="AlphaFoldDB" id="A0A380PBF2"/>
<feature type="domain" description="HTH cro/C1-type" evidence="3">
    <location>
        <begin position="22"/>
        <end position="76"/>
    </location>
</feature>
<evidence type="ECO:0000256" key="1">
    <source>
        <dbReference type="SAM" id="MobiDB-lite"/>
    </source>
</evidence>
<dbReference type="InterPro" id="IPR010982">
    <property type="entry name" value="Lambda_DNA-bd_dom_sf"/>
</dbReference>
<reference evidence="4 5" key="1">
    <citation type="submission" date="2018-06" db="EMBL/GenBank/DDBJ databases">
        <authorList>
            <consortium name="Pathogen Informatics"/>
            <person name="Doyle S."/>
        </authorList>
    </citation>
    <scope>NUCLEOTIDE SEQUENCE [LARGE SCALE GENOMIC DNA]</scope>
    <source>
        <strain evidence="4 5">NCTC7807</strain>
    </source>
</reference>
<feature type="compositionally biased region" description="Basic and acidic residues" evidence="1">
    <location>
        <begin position="169"/>
        <end position="178"/>
    </location>
</feature>
<proteinExistence type="predicted"/>
<organism evidence="4 5">
    <name type="scientific">Streptomyces griseus</name>
    <dbReference type="NCBI Taxonomy" id="1911"/>
    <lineage>
        <taxon>Bacteria</taxon>
        <taxon>Bacillati</taxon>
        <taxon>Actinomycetota</taxon>
        <taxon>Actinomycetes</taxon>
        <taxon>Kitasatosporales</taxon>
        <taxon>Streptomycetaceae</taxon>
        <taxon>Streptomyces</taxon>
    </lineage>
</organism>
<keyword evidence="2" id="KW-0472">Membrane</keyword>
<dbReference type="SMART" id="SM00530">
    <property type="entry name" value="HTH_XRE"/>
    <property type="match status" value="1"/>
</dbReference>
<dbReference type="PROSITE" id="PS50943">
    <property type="entry name" value="HTH_CROC1"/>
    <property type="match status" value="1"/>
</dbReference>
<dbReference type="SUPFAM" id="SSF47413">
    <property type="entry name" value="lambda repressor-like DNA-binding domains"/>
    <property type="match status" value="1"/>
</dbReference>
<feature type="region of interest" description="Disordered" evidence="1">
    <location>
        <begin position="159"/>
        <end position="178"/>
    </location>
</feature>
<dbReference type="EMBL" id="UHID01000009">
    <property type="protein sequence ID" value="SUP62238.1"/>
    <property type="molecule type" value="Genomic_DNA"/>
</dbReference>
<evidence type="ECO:0000259" key="3">
    <source>
        <dbReference type="PROSITE" id="PS50943"/>
    </source>
</evidence>
<sequence>MARWAELPAGLDRRERQLVVQLRRLKDHSGLSLAALGARTGYSRSSWDRYLGGRAPVPRAAVIGLAEVCGVDPTRLLALHEVATEHRAADGHSTGTAQPGADSGPAGRSSAGEHPEPPGPPGGRRRTVVAAALLVGALALGFAAGLTTGLVSGPGTRVAAGPGGVEGPDLVRPDGARWRRGTEHPCEVRRAGGLLHAGHSRERAAYLDINSAGWHVVEAQCLLRHHGFDPGSSDGLYRPAVQAAVRRLQADRRIPVDGVVGPDTWGELRR</sequence>
<feature type="region of interest" description="Disordered" evidence="1">
    <location>
        <begin position="86"/>
        <end position="125"/>
    </location>
</feature>
<dbReference type="Proteomes" id="UP000254150">
    <property type="component" value="Unassembled WGS sequence"/>
</dbReference>
<gene>
    <name evidence="4" type="ORF">NCTC7807_05403</name>
</gene>
<evidence type="ECO:0000256" key="2">
    <source>
        <dbReference type="SAM" id="Phobius"/>
    </source>
</evidence>
<keyword evidence="2" id="KW-1133">Transmembrane helix</keyword>
<dbReference type="Gene3D" id="1.10.260.40">
    <property type="entry name" value="lambda repressor-like DNA-binding domains"/>
    <property type="match status" value="1"/>
</dbReference>
<evidence type="ECO:0000313" key="5">
    <source>
        <dbReference type="Proteomes" id="UP000254150"/>
    </source>
</evidence>
<accession>A0A380PBF2</accession>
<dbReference type="CDD" id="cd00093">
    <property type="entry name" value="HTH_XRE"/>
    <property type="match status" value="1"/>
</dbReference>
<keyword evidence="2" id="KW-0812">Transmembrane</keyword>
<dbReference type="Pfam" id="PF13560">
    <property type="entry name" value="HTH_31"/>
    <property type="match status" value="1"/>
</dbReference>
<name>A0A380PBF2_STRGR</name>
<dbReference type="InterPro" id="IPR036366">
    <property type="entry name" value="PGBDSf"/>
</dbReference>
<protein>
    <submittedName>
        <fullName evidence="4">Peptidoglycan-binding domain-containingprotein</fullName>
    </submittedName>
</protein>
<dbReference type="RefSeq" id="WP_100452415.1">
    <property type="nucleotide sequence ID" value="NZ_UHID01000009.1"/>
</dbReference>
<dbReference type="Pfam" id="PF01471">
    <property type="entry name" value="PG_binding_1"/>
    <property type="match status" value="1"/>
</dbReference>
<evidence type="ECO:0000313" key="4">
    <source>
        <dbReference type="EMBL" id="SUP62238.1"/>
    </source>
</evidence>
<dbReference type="Gene3D" id="1.10.101.10">
    <property type="entry name" value="PGBD-like superfamily/PGBD"/>
    <property type="match status" value="1"/>
</dbReference>
<dbReference type="InterPro" id="IPR001387">
    <property type="entry name" value="Cro/C1-type_HTH"/>
</dbReference>
<dbReference type="SUPFAM" id="SSF47090">
    <property type="entry name" value="PGBD-like"/>
    <property type="match status" value="1"/>
</dbReference>
<dbReference type="InterPro" id="IPR036365">
    <property type="entry name" value="PGBD-like_sf"/>
</dbReference>
<dbReference type="InterPro" id="IPR002477">
    <property type="entry name" value="Peptidoglycan-bd-like"/>
</dbReference>